<dbReference type="SUPFAM" id="SSF55166">
    <property type="entry name" value="Hedgehog/DD-peptidase"/>
    <property type="match status" value="1"/>
</dbReference>
<dbReference type="Proteomes" id="UP000481033">
    <property type="component" value="Unassembled WGS sequence"/>
</dbReference>
<comment type="caution">
    <text evidence="1">The sequence shown here is derived from an EMBL/GenBank/DDBJ whole genome shotgun (WGS) entry which is preliminary data.</text>
</comment>
<reference evidence="1 2" key="1">
    <citation type="journal article" date="2020" name="Microb. Ecol.">
        <title>Ecogenomics of the Marine Benthic Filamentous Cyanobacterium Adonisia.</title>
        <authorList>
            <person name="Walter J.M."/>
            <person name="Coutinho F.H."/>
            <person name="Leomil L."/>
            <person name="Hargreaves P.I."/>
            <person name="Campeao M.E."/>
            <person name="Vieira V.V."/>
            <person name="Silva B.S."/>
            <person name="Fistarol G.O."/>
            <person name="Salomon P.S."/>
            <person name="Sawabe T."/>
            <person name="Mino S."/>
            <person name="Hosokawa M."/>
            <person name="Miyashita H."/>
            <person name="Maruyama F."/>
            <person name="van Verk M.C."/>
            <person name="Dutilh B.E."/>
            <person name="Thompson C.C."/>
            <person name="Thompson F.L."/>
        </authorList>
    </citation>
    <scope>NUCLEOTIDE SEQUENCE [LARGE SCALE GENOMIC DNA]</scope>
    <source>
        <strain evidence="1 2">CCMR0081</strain>
    </source>
</reference>
<dbReference type="EMBL" id="QXHD01000004">
    <property type="protein sequence ID" value="NEZ60239.1"/>
    <property type="molecule type" value="Genomic_DNA"/>
</dbReference>
<organism evidence="1 2">
    <name type="scientific">Adonisia turfae CCMR0081</name>
    <dbReference type="NCBI Taxonomy" id="2292702"/>
    <lineage>
        <taxon>Bacteria</taxon>
        <taxon>Bacillati</taxon>
        <taxon>Cyanobacteriota</taxon>
        <taxon>Adonisia</taxon>
        <taxon>Adonisia turfae</taxon>
    </lineage>
</organism>
<accession>A0A6M0RVM9</accession>
<proteinExistence type="predicted"/>
<dbReference type="AlphaFoldDB" id="A0A6M0RVM9"/>
<name>A0A6M0RVM9_9CYAN</name>
<evidence type="ECO:0000313" key="1">
    <source>
        <dbReference type="EMBL" id="NEZ60239.1"/>
    </source>
</evidence>
<dbReference type="RefSeq" id="WP_163702845.1">
    <property type="nucleotide sequence ID" value="NZ_QXHD01000004.1"/>
</dbReference>
<dbReference type="InterPro" id="IPR009045">
    <property type="entry name" value="Zn_M74/Hedgehog-like"/>
</dbReference>
<evidence type="ECO:0000313" key="2">
    <source>
        <dbReference type="Proteomes" id="UP000481033"/>
    </source>
</evidence>
<evidence type="ECO:0008006" key="3">
    <source>
        <dbReference type="Google" id="ProtNLM"/>
    </source>
</evidence>
<keyword evidence="2" id="KW-1185">Reference proteome</keyword>
<protein>
    <recommendedName>
        <fullName evidence="3">Peptidase M15</fullName>
    </recommendedName>
</protein>
<gene>
    <name evidence="1" type="ORF">DXZ20_32275</name>
</gene>
<sequence length="192" mass="22219">MKAQRSIRLGRYLNLEEFCTCTQTYRRWSDSIEPFPKNLEETIPAVQALCNYIIDPVIDQYGQTQFELTYGFCSSDLKRFLAQKDPLTGLKNGKSTPSVDQHMACEKNRHGRYYCDRLGAACDFRIVDLDSNALVEWILGQALPFDSLYYYGPNRPIHISYGPQHKRQIWAFTEQGTPTKQGAQHWQRQVKG</sequence>